<dbReference type="PANTHER" id="PTHR30124">
    <property type="entry name" value="MEMBRANE-BOUND LYTIC MUREIN TRANSGLYCOSYLASE A"/>
    <property type="match status" value="1"/>
</dbReference>
<evidence type="ECO:0000256" key="3">
    <source>
        <dbReference type="ARBA" id="ARBA00023239"/>
    </source>
</evidence>
<dbReference type="EMBL" id="WMBQ01000001">
    <property type="protein sequence ID" value="MTD94936.1"/>
    <property type="molecule type" value="Genomic_DNA"/>
</dbReference>
<dbReference type="Pfam" id="PF03562">
    <property type="entry name" value="MltA"/>
    <property type="match status" value="1"/>
</dbReference>
<gene>
    <name evidence="8" type="ORF">GIW81_11400</name>
</gene>
<reference evidence="8 9" key="1">
    <citation type="submission" date="2019-11" db="EMBL/GenBank/DDBJ databases">
        <title>Identification of a novel strain.</title>
        <authorList>
            <person name="Xu Q."/>
            <person name="Wang G."/>
        </authorList>
    </citation>
    <scope>NUCLEOTIDE SEQUENCE [LARGE SCALE GENOMIC DNA]</scope>
    <source>
        <strain evidence="9">xq</strain>
    </source>
</reference>
<dbReference type="AlphaFoldDB" id="A0A6I3KM78"/>
<dbReference type="Proteomes" id="UP000440694">
    <property type="component" value="Unassembled WGS sequence"/>
</dbReference>
<proteinExistence type="predicted"/>
<evidence type="ECO:0000256" key="6">
    <source>
        <dbReference type="SAM" id="MobiDB-lite"/>
    </source>
</evidence>
<dbReference type="PIRSF" id="PIRSF019422">
    <property type="entry name" value="MltA"/>
    <property type="match status" value="1"/>
</dbReference>
<evidence type="ECO:0000259" key="7">
    <source>
        <dbReference type="SMART" id="SM00925"/>
    </source>
</evidence>
<comment type="caution">
    <text evidence="8">The sequence shown here is derived from an EMBL/GenBank/DDBJ whole genome shotgun (WGS) entry which is preliminary data.</text>
</comment>
<dbReference type="PANTHER" id="PTHR30124:SF0">
    <property type="entry name" value="MEMBRANE-BOUND LYTIC MUREIN TRANSGLYCOSYLASE A"/>
    <property type="match status" value="1"/>
</dbReference>
<dbReference type="InterPro" id="IPR026044">
    <property type="entry name" value="MltA"/>
</dbReference>
<dbReference type="GO" id="GO:0004553">
    <property type="term" value="F:hydrolase activity, hydrolyzing O-glycosyl compounds"/>
    <property type="evidence" value="ECO:0007669"/>
    <property type="project" value="InterPro"/>
</dbReference>
<organism evidence="8 9">
    <name type="scientific">Hyphomicrobium album</name>
    <dbReference type="NCBI Taxonomy" id="2665159"/>
    <lineage>
        <taxon>Bacteria</taxon>
        <taxon>Pseudomonadati</taxon>
        <taxon>Pseudomonadota</taxon>
        <taxon>Alphaproteobacteria</taxon>
        <taxon>Hyphomicrobiales</taxon>
        <taxon>Hyphomicrobiaceae</taxon>
        <taxon>Hyphomicrobium</taxon>
    </lineage>
</organism>
<dbReference type="GO" id="GO:0071555">
    <property type="term" value="P:cell wall organization"/>
    <property type="evidence" value="ECO:0007669"/>
    <property type="project" value="UniProtKB-KW"/>
</dbReference>
<dbReference type="InterPro" id="IPR005300">
    <property type="entry name" value="MltA_B"/>
</dbReference>
<dbReference type="GO" id="GO:0009254">
    <property type="term" value="P:peptidoglycan turnover"/>
    <property type="evidence" value="ECO:0007669"/>
    <property type="project" value="InterPro"/>
</dbReference>
<dbReference type="Pfam" id="PF06725">
    <property type="entry name" value="3D"/>
    <property type="match status" value="1"/>
</dbReference>
<feature type="domain" description="Lytic transglycosylase MltA" evidence="7">
    <location>
        <begin position="123"/>
        <end position="280"/>
    </location>
</feature>
<dbReference type="EC" id="4.2.2.n1" evidence="2"/>
<evidence type="ECO:0000256" key="4">
    <source>
        <dbReference type="ARBA" id="ARBA00023316"/>
    </source>
</evidence>
<keyword evidence="4" id="KW-0961">Cell wall biogenesis/degradation</keyword>
<keyword evidence="9" id="KW-1185">Reference proteome</keyword>
<evidence type="ECO:0000256" key="2">
    <source>
        <dbReference type="ARBA" id="ARBA00012587"/>
    </source>
</evidence>
<evidence type="ECO:0000256" key="1">
    <source>
        <dbReference type="ARBA" id="ARBA00001420"/>
    </source>
</evidence>
<comment type="catalytic activity">
    <reaction evidence="1">
        <text>Exolytic cleavage of the (1-&gt;4)-beta-glycosidic linkage between N-acetylmuramic acid (MurNAc) and N-acetylglucosamine (GlcNAc) residues in peptidoglycan, from either the reducing or the non-reducing ends of the peptidoglycan chains, with concomitant formation of a 1,6-anhydrobond in the MurNAc residue.</text>
        <dbReference type="EC" id="4.2.2.n1"/>
    </reaction>
</comment>
<dbReference type="Gene3D" id="2.40.240.50">
    <property type="entry name" value="Barwin-like endoglucanases"/>
    <property type="match status" value="1"/>
</dbReference>
<dbReference type="GO" id="GO:0009253">
    <property type="term" value="P:peptidoglycan catabolic process"/>
    <property type="evidence" value="ECO:0007669"/>
    <property type="project" value="TreeGrafter"/>
</dbReference>
<dbReference type="Gene3D" id="2.40.40.10">
    <property type="entry name" value="RlpA-like domain"/>
    <property type="match status" value="1"/>
</dbReference>
<dbReference type="GO" id="GO:0008933">
    <property type="term" value="F:peptidoglycan lytic transglycosylase activity"/>
    <property type="evidence" value="ECO:0007669"/>
    <property type="project" value="TreeGrafter"/>
</dbReference>
<dbReference type="CDD" id="cd14485">
    <property type="entry name" value="mltA_like_LT_A"/>
    <property type="match status" value="1"/>
</dbReference>
<accession>A0A6I3KM78</accession>
<feature type="region of interest" description="Disordered" evidence="6">
    <location>
        <begin position="1"/>
        <end position="22"/>
    </location>
</feature>
<sequence>MSKDASPPPTAAKPAAPTPPEAKLERVTFGELPGWEADDHLAAFKTFLKSCDAVARVASKASGNAASQCKVPISDLAAACRAAQDLMAPTKASAKAFFETQFIPHRIAHGKTEGMLTGYYEPVLQGSRTPEGKFQTPVYKRPADLVNVVAEADRASKQTGFTHLRHTDAGDVPFPTREDIEKGALANQGLELLYLEDPVEVFFMHIQGSGRIHLADGTTIRINYDGKNGHPYSSIGRYLIDNGMLDANKMSMQALGKWLRADKERGQKVMWQNRSFIFFRELDDSEGPMGAMSVALTSGRSLAVDTGFHTLGTPIYLNVPKLTRGQGRGGFNRLMVAQDVGSAIKGPERGDIYFGSGETAGKLAGTTKHAGNFFVLLPAATQTAGQGIRFGERLPWQTIVKGAQ</sequence>
<dbReference type="InterPro" id="IPR036908">
    <property type="entry name" value="RlpA-like_sf"/>
</dbReference>
<evidence type="ECO:0000313" key="8">
    <source>
        <dbReference type="EMBL" id="MTD94936.1"/>
    </source>
</evidence>
<protein>
    <recommendedName>
        <fullName evidence="2">peptidoglycan lytic exotransglycosylase</fullName>
        <ecNumber evidence="2">4.2.2.n1</ecNumber>
    </recommendedName>
    <alternativeName>
        <fullName evidence="5">Murein hydrolase A</fullName>
    </alternativeName>
</protein>
<feature type="compositionally biased region" description="Pro residues" evidence="6">
    <location>
        <begin position="1"/>
        <end position="20"/>
    </location>
</feature>
<dbReference type="SMART" id="SM00925">
    <property type="entry name" value="MltA"/>
    <property type="match status" value="1"/>
</dbReference>
<dbReference type="InterPro" id="IPR010611">
    <property type="entry name" value="3D_dom"/>
</dbReference>
<dbReference type="CDD" id="cd14668">
    <property type="entry name" value="mlta_B"/>
    <property type="match status" value="1"/>
</dbReference>
<evidence type="ECO:0000313" key="9">
    <source>
        <dbReference type="Proteomes" id="UP000440694"/>
    </source>
</evidence>
<dbReference type="SUPFAM" id="SSF50685">
    <property type="entry name" value="Barwin-like endoglucanases"/>
    <property type="match status" value="1"/>
</dbReference>
<name>A0A6I3KM78_9HYPH</name>
<keyword evidence="3" id="KW-0456">Lyase</keyword>
<dbReference type="GO" id="GO:0019867">
    <property type="term" value="C:outer membrane"/>
    <property type="evidence" value="ECO:0007669"/>
    <property type="project" value="InterPro"/>
</dbReference>
<evidence type="ECO:0000256" key="5">
    <source>
        <dbReference type="ARBA" id="ARBA00030918"/>
    </source>
</evidence>